<accession>A0ABV7XYV7</accession>
<evidence type="ECO:0000256" key="1">
    <source>
        <dbReference type="ARBA" id="ARBA00022729"/>
    </source>
</evidence>
<sequence>MKTTFFTLSLFFVSFSIQISAQETLNTSGNNMSGSTGSVTASVGQSFYETITSSTGSVAAGVQRPYEIIPTLGVEIAEINLSLAVFPNPTTDILNLKVGFKDYNKYRYDLFDSSGKLLTSQPITQSQTQITMTSYPASVYLLKISKEGKDIKIFKVLKNK</sequence>
<evidence type="ECO:0000313" key="5">
    <source>
        <dbReference type="Proteomes" id="UP001595735"/>
    </source>
</evidence>
<feature type="chain" id="PRO_5045337452" evidence="2">
    <location>
        <begin position="22"/>
        <end position="160"/>
    </location>
</feature>
<feature type="signal peptide" evidence="2">
    <location>
        <begin position="1"/>
        <end position="21"/>
    </location>
</feature>
<dbReference type="RefSeq" id="WP_378170788.1">
    <property type="nucleotide sequence ID" value="NZ_JBHRYO010000002.1"/>
</dbReference>
<comment type="caution">
    <text evidence="4">The sequence shown here is derived from an EMBL/GenBank/DDBJ whole genome shotgun (WGS) entry which is preliminary data.</text>
</comment>
<dbReference type="Proteomes" id="UP001595735">
    <property type="component" value="Unassembled WGS sequence"/>
</dbReference>
<keyword evidence="5" id="KW-1185">Reference proteome</keyword>
<keyword evidence="1 2" id="KW-0732">Signal</keyword>
<evidence type="ECO:0000256" key="2">
    <source>
        <dbReference type="SAM" id="SignalP"/>
    </source>
</evidence>
<name>A0ABV7XYV7_9FLAO</name>
<feature type="domain" description="Secretion system C-terminal sorting" evidence="3">
    <location>
        <begin position="85"/>
        <end position="151"/>
    </location>
</feature>
<dbReference type="EMBL" id="JBHRYO010000002">
    <property type="protein sequence ID" value="MFC3758015.1"/>
    <property type="molecule type" value="Genomic_DNA"/>
</dbReference>
<evidence type="ECO:0000313" key="4">
    <source>
        <dbReference type="EMBL" id="MFC3758015.1"/>
    </source>
</evidence>
<dbReference type="InterPro" id="IPR026444">
    <property type="entry name" value="Secre_tail"/>
</dbReference>
<dbReference type="NCBIfam" id="TIGR04183">
    <property type="entry name" value="Por_Secre_tail"/>
    <property type="match status" value="1"/>
</dbReference>
<evidence type="ECO:0000259" key="3">
    <source>
        <dbReference type="Pfam" id="PF18962"/>
    </source>
</evidence>
<proteinExistence type="predicted"/>
<gene>
    <name evidence="4" type="ORF">ACFONJ_18705</name>
</gene>
<protein>
    <submittedName>
        <fullName evidence="4">T9SS type A sorting domain-containing protein</fullName>
    </submittedName>
</protein>
<dbReference type="Pfam" id="PF18962">
    <property type="entry name" value="Por_Secre_tail"/>
    <property type="match status" value="1"/>
</dbReference>
<organism evidence="4 5">
    <name type="scientific">Chryseobacterium tructae</name>
    <dbReference type="NCBI Taxonomy" id="1037380"/>
    <lineage>
        <taxon>Bacteria</taxon>
        <taxon>Pseudomonadati</taxon>
        <taxon>Bacteroidota</taxon>
        <taxon>Flavobacteriia</taxon>
        <taxon>Flavobacteriales</taxon>
        <taxon>Weeksellaceae</taxon>
        <taxon>Chryseobacterium group</taxon>
        <taxon>Chryseobacterium</taxon>
    </lineage>
</organism>
<reference evidence="5" key="1">
    <citation type="journal article" date="2019" name="Int. J. Syst. Evol. Microbiol.">
        <title>The Global Catalogue of Microorganisms (GCM) 10K type strain sequencing project: providing services to taxonomists for standard genome sequencing and annotation.</title>
        <authorList>
            <consortium name="The Broad Institute Genomics Platform"/>
            <consortium name="The Broad Institute Genome Sequencing Center for Infectious Disease"/>
            <person name="Wu L."/>
            <person name="Ma J."/>
        </authorList>
    </citation>
    <scope>NUCLEOTIDE SEQUENCE [LARGE SCALE GENOMIC DNA]</scope>
    <source>
        <strain evidence="5">CECT 7798</strain>
    </source>
</reference>